<dbReference type="GeneID" id="13301699"/>
<proteinExistence type="predicted"/>
<sequence>MNLSAIFASLLGLSLSLFTTGVYRYYSKPKIHKTMRVVILNPDKVSEREIPPTLPEDLGRIANSLEQELVSKLRKDQQKKAISLIKISLIGIIISLIGLILGQ</sequence>
<evidence type="ECO:0000313" key="2">
    <source>
        <dbReference type="EMBL" id="QEK78751.1"/>
    </source>
</evidence>
<reference evidence="2 3" key="1">
    <citation type="submission" date="2017-08" db="EMBL/GenBank/DDBJ databases">
        <title>Resequencing and Reannotation of the genome of Pyrococcus furiosus type strain DSM3638.</title>
        <authorList>
            <person name="Reichelt R.M."/>
            <person name="Bunk B."/>
        </authorList>
    </citation>
    <scope>NUCLEOTIDE SEQUENCE [LARGE SCALE GENOMIC DNA]</scope>
    <source>
        <strain evidence="2 3">DSM 3638</strain>
    </source>
</reference>
<dbReference type="GeneID" id="41712903"/>
<keyword evidence="1" id="KW-0472">Membrane</keyword>
<evidence type="ECO:0000256" key="1">
    <source>
        <dbReference type="SAM" id="Phobius"/>
    </source>
</evidence>
<gene>
    <name evidence="2" type="ORF">PFDSM3638_05485</name>
</gene>
<keyword evidence="1" id="KW-0812">Transmembrane</keyword>
<dbReference type="RefSeq" id="WP_011012234.1">
    <property type="nucleotide sequence ID" value="NC_003413.1"/>
</dbReference>
<accession>A0A5C0XPZ5</accession>
<feature type="transmembrane region" description="Helical" evidence="1">
    <location>
        <begin position="81"/>
        <end position="101"/>
    </location>
</feature>
<organism evidence="2 3">
    <name type="scientific">Pyrococcus furiosus (strain ATCC 43587 / DSM 3638 / JCM 8422 / Vc1)</name>
    <dbReference type="NCBI Taxonomy" id="186497"/>
    <lineage>
        <taxon>Archaea</taxon>
        <taxon>Methanobacteriati</taxon>
        <taxon>Methanobacteriota</taxon>
        <taxon>Thermococci</taxon>
        <taxon>Thermococcales</taxon>
        <taxon>Thermococcaceae</taxon>
        <taxon>Pyrococcus</taxon>
    </lineage>
</organism>
<dbReference type="Proteomes" id="UP000324354">
    <property type="component" value="Chromosome"/>
</dbReference>
<evidence type="ECO:0000313" key="3">
    <source>
        <dbReference type="Proteomes" id="UP000324354"/>
    </source>
</evidence>
<feature type="transmembrane region" description="Helical" evidence="1">
    <location>
        <begin position="6"/>
        <end position="26"/>
    </location>
</feature>
<dbReference type="AlphaFoldDB" id="A0A5C0XPZ5"/>
<dbReference type="EMBL" id="CP023154">
    <property type="protein sequence ID" value="QEK78751.1"/>
    <property type="molecule type" value="Genomic_DNA"/>
</dbReference>
<keyword evidence="1" id="KW-1133">Transmembrane helix</keyword>
<name>A0A5C0XPZ5_PYRFU</name>
<dbReference type="OrthoDB" id="383972at2157"/>
<protein>
    <submittedName>
        <fullName evidence="2">Uncharacterized protein</fullName>
    </submittedName>
</protein>